<feature type="compositionally biased region" description="Low complexity" evidence="1">
    <location>
        <begin position="17"/>
        <end position="54"/>
    </location>
</feature>
<evidence type="ECO:0000256" key="1">
    <source>
        <dbReference type="SAM" id="MobiDB-lite"/>
    </source>
</evidence>
<dbReference type="AlphaFoldDB" id="A0A6J4K1Z1"/>
<gene>
    <name evidence="2" type="ORF">AVDCRST_MAG11-257</name>
</gene>
<protein>
    <submittedName>
        <fullName evidence="2">Uncharacterized protein</fullName>
    </submittedName>
</protein>
<proteinExistence type="predicted"/>
<feature type="non-terminal residue" evidence="2">
    <location>
        <position position="1"/>
    </location>
</feature>
<feature type="region of interest" description="Disordered" evidence="1">
    <location>
        <begin position="1"/>
        <end position="108"/>
    </location>
</feature>
<name>A0A6J4K1Z1_9BACT</name>
<feature type="compositionally biased region" description="Pro residues" evidence="1">
    <location>
        <begin position="55"/>
        <end position="74"/>
    </location>
</feature>
<evidence type="ECO:0000313" key="2">
    <source>
        <dbReference type="EMBL" id="CAA9292972.1"/>
    </source>
</evidence>
<organism evidence="2">
    <name type="scientific">uncultured Gemmatimonadaceae bacterium</name>
    <dbReference type="NCBI Taxonomy" id="246130"/>
    <lineage>
        <taxon>Bacteria</taxon>
        <taxon>Pseudomonadati</taxon>
        <taxon>Gemmatimonadota</taxon>
        <taxon>Gemmatimonadia</taxon>
        <taxon>Gemmatimonadales</taxon>
        <taxon>Gemmatimonadaceae</taxon>
        <taxon>environmental samples</taxon>
    </lineage>
</organism>
<sequence>GPPRSATARSPRRSRPACRTCSPRWPTPRATRARAPSPTSSCGAPTSPSRRATPAAPPPAPPPPCSPPASAGPPPRRRASSPATTPRPSGCSRSTRSDPHGATLVPRGLGGELRLRGWERRIARM</sequence>
<feature type="non-terminal residue" evidence="2">
    <location>
        <position position="125"/>
    </location>
</feature>
<accession>A0A6J4K1Z1</accession>
<reference evidence="2" key="1">
    <citation type="submission" date="2020-02" db="EMBL/GenBank/DDBJ databases">
        <authorList>
            <person name="Meier V. D."/>
        </authorList>
    </citation>
    <scope>NUCLEOTIDE SEQUENCE</scope>
    <source>
        <strain evidence="2">AVDCRST_MAG11</strain>
    </source>
</reference>
<feature type="compositionally biased region" description="Low complexity" evidence="1">
    <location>
        <begin position="80"/>
        <end position="89"/>
    </location>
</feature>
<dbReference type="EMBL" id="CADCTU010000062">
    <property type="protein sequence ID" value="CAA9292972.1"/>
    <property type="molecule type" value="Genomic_DNA"/>
</dbReference>